<evidence type="ECO:0000256" key="5">
    <source>
        <dbReference type="SAM" id="MobiDB-lite"/>
    </source>
</evidence>
<feature type="region of interest" description="Disordered" evidence="5">
    <location>
        <begin position="195"/>
        <end position="263"/>
    </location>
</feature>
<gene>
    <name evidence="6" type="primary">RPC31_2</name>
    <name evidence="6" type="ORF">GRS66_010317</name>
</gene>
<reference evidence="6 7" key="1">
    <citation type="journal article" date="2019" name="BMC Genomics">
        <title>Chromosome level assembly and comparative genome analysis confirm lager-brewing yeasts originated from a single hybridization.</title>
        <authorList>
            <person name="Salazar A.N."/>
            <person name="Gorter de Vries A.R."/>
            <person name="van den Broek M."/>
            <person name="Brouwers N."/>
            <person name="de la Torre Cortes P."/>
            <person name="Kuijpers N.G.A."/>
            <person name="Daran J.G."/>
            <person name="Abeel T."/>
        </authorList>
    </citation>
    <scope>NUCLEOTIDE SEQUENCE [LARGE SCALE GENOMIC DNA]</scope>
    <source>
        <strain evidence="6 7">CBS 1483</strain>
    </source>
</reference>
<evidence type="ECO:0000313" key="6">
    <source>
        <dbReference type="EMBL" id="QID87637.1"/>
    </source>
</evidence>
<keyword evidence="6" id="KW-0804">Transcription</keyword>
<dbReference type="AlphaFoldDB" id="A0A6C1EFX4"/>
<feature type="compositionally biased region" description="Basic and acidic residues" evidence="5">
    <location>
        <begin position="205"/>
        <end position="214"/>
    </location>
</feature>
<evidence type="ECO:0000256" key="4">
    <source>
        <dbReference type="PIRNR" id="PIRNR000777"/>
    </source>
</evidence>
<comment type="subcellular location">
    <subcellularLocation>
        <location evidence="1 4">Nucleus</location>
    </subcellularLocation>
</comment>
<dbReference type="OrthoDB" id="5377312at2759"/>
<dbReference type="PIRSF" id="PIRSF000777">
    <property type="entry name" value="RNA_polIII_C31"/>
    <property type="match status" value="1"/>
</dbReference>
<keyword evidence="6" id="KW-0240">DNA-directed RNA polymerase</keyword>
<comment type="subunit">
    <text evidence="4">Component of the RNA polymerase III (Pol III) complex.</text>
</comment>
<dbReference type="Proteomes" id="UP000501346">
    <property type="component" value="Chromosome SeXIV"/>
</dbReference>
<keyword evidence="3 4" id="KW-0539">Nucleus</keyword>
<dbReference type="GO" id="GO:0005666">
    <property type="term" value="C:RNA polymerase III complex"/>
    <property type="evidence" value="ECO:0007669"/>
    <property type="project" value="UniProtKB-UniRule"/>
</dbReference>
<keyword evidence="7" id="KW-1185">Reference proteome</keyword>
<feature type="compositionally biased region" description="Acidic residues" evidence="5">
    <location>
        <begin position="246"/>
        <end position="263"/>
    </location>
</feature>
<proteinExistence type="inferred from homology"/>
<feature type="compositionally biased region" description="Acidic residues" evidence="5">
    <location>
        <begin position="215"/>
        <end position="237"/>
    </location>
</feature>
<dbReference type="PANTHER" id="PTHR15367:SF2">
    <property type="entry name" value="DNA-DIRECTED RNA POLYMERASE III SUBUNIT"/>
    <property type="match status" value="1"/>
</dbReference>
<evidence type="ECO:0000256" key="3">
    <source>
        <dbReference type="ARBA" id="ARBA00023242"/>
    </source>
</evidence>
<dbReference type="Pfam" id="PF11705">
    <property type="entry name" value="RNA_pol_3_Rpc31"/>
    <property type="match status" value="1"/>
</dbReference>
<evidence type="ECO:0000256" key="2">
    <source>
        <dbReference type="ARBA" id="ARBA00008352"/>
    </source>
</evidence>
<dbReference type="EMBL" id="CP049011">
    <property type="protein sequence ID" value="QID87637.1"/>
    <property type="molecule type" value="Genomic_DNA"/>
</dbReference>
<dbReference type="InterPro" id="IPR024661">
    <property type="entry name" value="RNA_pol_III_Rpc31"/>
</dbReference>
<comment type="similarity">
    <text evidence="2 4">Belongs to the eukaryotic RPC7 RNA polymerase subunit family.</text>
</comment>
<dbReference type="PANTHER" id="PTHR15367">
    <property type="entry name" value="DNA-DIRECTED RNA POLYMERASE III"/>
    <property type="match status" value="1"/>
</dbReference>
<organism evidence="6 7">
    <name type="scientific">Saccharomyces pastorianus</name>
    <name type="common">Lager yeast</name>
    <name type="synonym">Saccharomyces cerevisiae x Saccharomyces eubayanus</name>
    <dbReference type="NCBI Taxonomy" id="27292"/>
    <lineage>
        <taxon>Eukaryota</taxon>
        <taxon>Fungi</taxon>
        <taxon>Dikarya</taxon>
        <taxon>Ascomycota</taxon>
        <taxon>Saccharomycotina</taxon>
        <taxon>Saccharomycetes</taxon>
        <taxon>Saccharomycetales</taxon>
        <taxon>Saccharomycetaceae</taxon>
        <taxon>Saccharomyces</taxon>
    </lineage>
</organism>
<sequence>MSSYRGGGGGRGSGNNYMSNLPFGLGYGDVGKNHITEFPSIPLPINGPITNKERSLAIKYINFAKTVKDGPFYTGSMNLIIDQQDNKKNKKTSGKRKNNIVLDEDDSNDGIERYSDKYIKKRKIGVSIDDHPYNLNLFPNELYNVMGINKKKLLTISKFSSSDNVFTGTGLQDENIGLSMLAKLKELAEDADDVTSATGGAATKENSEGHKTGDGDDDDLADDDFEEDEDEEDDDDYNAEKYFNNGDDDDYGEEEEPNEEAAF</sequence>
<evidence type="ECO:0000256" key="1">
    <source>
        <dbReference type="ARBA" id="ARBA00004123"/>
    </source>
</evidence>
<comment type="function">
    <text evidence="4">DNA-dependent RNA polymerase catalyzes the transcription of DNA into RNA using the four ribonucleoside triphosphates as substrates. Specific peripheric component of RNA polymerase III which synthesizes small RNAs, such as 5S rRNA and tRNAs.</text>
</comment>
<protein>
    <recommendedName>
        <fullName evidence="4">DNA-directed RNA polymerase III subunit</fullName>
    </recommendedName>
</protein>
<name>A0A6C1EFX4_SACPS</name>
<accession>A0A6C1EFX4</accession>
<dbReference type="GO" id="GO:0006383">
    <property type="term" value="P:transcription by RNA polymerase III"/>
    <property type="evidence" value="ECO:0007669"/>
    <property type="project" value="UniProtKB-UniRule"/>
</dbReference>
<evidence type="ECO:0000313" key="7">
    <source>
        <dbReference type="Proteomes" id="UP000501346"/>
    </source>
</evidence>